<accession>A0A1G8Q313</accession>
<dbReference type="PANTHER" id="PTHR40053">
    <property type="entry name" value="SPORULATION-CONTROL PROTEIN SPO0M"/>
    <property type="match status" value="1"/>
</dbReference>
<dbReference type="EMBL" id="FNEM01000004">
    <property type="protein sequence ID" value="SDI98470.1"/>
    <property type="molecule type" value="Genomic_DNA"/>
</dbReference>
<keyword evidence="2" id="KW-1185">Reference proteome</keyword>
<sequence>MSLFNRLLSSVGMGSCEVDTLLQKERYFPGETVSARVRIKAGNVGQRIHGVYFSLHCSYEQVAEGQTQTLEVELAHFQLADAFKVAAGEEWELPIEFVLPEFTPLTLGKTRVWLATGLDIRQAVDPKDRDYLQVVPEPLAAELLHKVEELGFVQTLVHTEAVSSMARVSAPYLQMFHYQPGSGEFSGRIEEMELALVPASDGVYLHAEVTRTGRGMAAAVSRILAESGDRERLLLTPELVADLPRHLNHLLLD</sequence>
<evidence type="ECO:0000313" key="1">
    <source>
        <dbReference type="EMBL" id="SDI98470.1"/>
    </source>
</evidence>
<dbReference type="PANTHER" id="PTHR40053:SF1">
    <property type="entry name" value="SPORULATION-CONTROL PROTEIN SPO0M"/>
    <property type="match status" value="1"/>
</dbReference>
<protein>
    <submittedName>
        <fullName evidence="1">Sporulation-control protein</fullName>
    </submittedName>
</protein>
<evidence type="ECO:0000313" key="2">
    <source>
        <dbReference type="Proteomes" id="UP000199527"/>
    </source>
</evidence>
<name>A0A1G8Q313_9GAMM</name>
<dbReference type="Pfam" id="PF07070">
    <property type="entry name" value="Spo0M"/>
    <property type="match status" value="1"/>
</dbReference>
<organism evidence="1 2">
    <name type="scientific">Ferrimonas sediminum</name>
    <dbReference type="NCBI Taxonomy" id="718193"/>
    <lineage>
        <taxon>Bacteria</taxon>
        <taxon>Pseudomonadati</taxon>
        <taxon>Pseudomonadota</taxon>
        <taxon>Gammaproteobacteria</taxon>
        <taxon>Alteromonadales</taxon>
        <taxon>Ferrimonadaceae</taxon>
        <taxon>Ferrimonas</taxon>
    </lineage>
</organism>
<dbReference type="OrthoDB" id="2351239at2"/>
<reference evidence="2" key="1">
    <citation type="submission" date="2016-10" db="EMBL/GenBank/DDBJ databases">
        <authorList>
            <person name="Varghese N."/>
            <person name="Submissions S."/>
        </authorList>
    </citation>
    <scope>NUCLEOTIDE SEQUENCE [LARGE SCALE GENOMIC DNA]</scope>
    <source>
        <strain evidence="2">DSM 23317</strain>
    </source>
</reference>
<dbReference type="AlphaFoldDB" id="A0A1G8Q313"/>
<dbReference type="RefSeq" id="WP_090363907.1">
    <property type="nucleotide sequence ID" value="NZ_FNEM01000004.1"/>
</dbReference>
<proteinExistence type="predicted"/>
<dbReference type="Proteomes" id="UP000199527">
    <property type="component" value="Unassembled WGS sequence"/>
</dbReference>
<gene>
    <name evidence="1" type="ORF">SAMN04488540_104156</name>
</gene>
<dbReference type="InterPro" id="IPR009776">
    <property type="entry name" value="Spore_0_M"/>
</dbReference>